<dbReference type="EMBL" id="LNRQ01000005">
    <property type="protein sequence ID" value="KZM96134.1"/>
    <property type="molecule type" value="Genomic_DNA"/>
</dbReference>
<comment type="caution">
    <text evidence="1">The sequence shown here is derived from an EMBL/GenBank/DDBJ whole genome shotgun (WGS) entry which is preliminary data.</text>
</comment>
<dbReference type="Gramene" id="KZM96134">
    <property type="protein sequence ID" value="KZM96134"/>
    <property type="gene ID" value="DCAR_019376"/>
</dbReference>
<organism evidence="1">
    <name type="scientific">Daucus carota subsp. sativus</name>
    <name type="common">Carrot</name>
    <dbReference type="NCBI Taxonomy" id="79200"/>
    <lineage>
        <taxon>Eukaryota</taxon>
        <taxon>Viridiplantae</taxon>
        <taxon>Streptophyta</taxon>
        <taxon>Embryophyta</taxon>
        <taxon>Tracheophyta</taxon>
        <taxon>Spermatophyta</taxon>
        <taxon>Magnoliopsida</taxon>
        <taxon>eudicotyledons</taxon>
        <taxon>Gunneridae</taxon>
        <taxon>Pentapetalae</taxon>
        <taxon>asterids</taxon>
        <taxon>campanulids</taxon>
        <taxon>Apiales</taxon>
        <taxon>Apiaceae</taxon>
        <taxon>Apioideae</taxon>
        <taxon>Scandiceae</taxon>
        <taxon>Daucinae</taxon>
        <taxon>Daucus</taxon>
        <taxon>Daucus sect. Daucus</taxon>
    </lineage>
</organism>
<evidence type="ECO:0000313" key="1">
    <source>
        <dbReference type="EMBL" id="KZM96134.1"/>
    </source>
</evidence>
<proteinExistence type="predicted"/>
<gene>
    <name evidence="1" type="ORF">DCAR_019376</name>
</gene>
<accession>A0A164ZMI8</accession>
<reference evidence="1" key="1">
    <citation type="journal article" date="2016" name="Nat. Genet.">
        <title>A high-quality carrot genome assembly provides new insights into carotenoid accumulation and asterid genome evolution.</title>
        <authorList>
            <person name="Iorizzo M."/>
            <person name="Ellison S."/>
            <person name="Senalik D."/>
            <person name="Zeng P."/>
            <person name="Satapoomin P."/>
            <person name="Huang J."/>
            <person name="Bowman M."/>
            <person name="Iovene M."/>
            <person name="Sanseverino W."/>
            <person name="Cavagnaro P."/>
            <person name="Yildiz M."/>
            <person name="Macko-Podgorni A."/>
            <person name="Moranska E."/>
            <person name="Grzebelus E."/>
            <person name="Grzebelus D."/>
            <person name="Ashrafi H."/>
            <person name="Zheng Z."/>
            <person name="Cheng S."/>
            <person name="Spooner D."/>
            <person name="Van Deynze A."/>
            <person name="Simon P."/>
        </authorList>
    </citation>
    <scope>NUCLEOTIDE SEQUENCE [LARGE SCALE GENOMIC DNA]</scope>
    <source>
        <tissue evidence="1">Leaf</tissue>
    </source>
</reference>
<name>A0A164ZMI8_DAUCS</name>
<dbReference type="AlphaFoldDB" id="A0A164ZMI8"/>
<sequence>MACDSRAAEMVAAMAGSDPPVSPLFTDLSLTRTPVGARGNLTRILAGQHRMACDSQATEMVAAMAESDPPVSPLFTDLSLTP</sequence>
<protein>
    <submittedName>
        <fullName evidence="1">Uncharacterized protein</fullName>
    </submittedName>
</protein>